<keyword evidence="4" id="KW-1185">Reference proteome</keyword>
<accession>A0A447IKL1</accession>
<evidence type="ECO:0000313" key="4">
    <source>
        <dbReference type="Proteomes" id="UP000270743"/>
    </source>
</evidence>
<evidence type="ECO:0000313" key="3">
    <source>
        <dbReference type="EMBL" id="VDS08028.1"/>
    </source>
</evidence>
<evidence type="ECO:0000256" key="1">
    <source>
        <dbReference type="SAM" id="Phobius"/>
    </source>
</evidence>
<organism evidence="3 4">
    <name type="scientific">Paracoccus haematequi</name>
    <dbReference type="NCBI Taxonomy" id="2491866"/>
    <lineage>
        <taxon>Bacteria</taxon>
        <taxon>Pseudomonadati</taxon>
        <taxon>Pseudomonadota</taxon>
        <taxon>Alphaproteobacteria</taxon>
        <taxon>Rhodobacterales</taxon>
        <taxon>Paracoccaceae</taxon>
        <taxon>Paracoccus</taxon>
    </lineage>
</organism>
<keyword evidence="1" id="KW-1133">Transmembrane helix</keyword>
<dbReference type="AlphaFoldDB" id="A0A447IKL1"/>
<sequence>MRAFCLAIATALMAAGAANAATLTEGTGAAEFSHDWKNPTIVAAGVDHISGSWDVQNDHDILGFTSLKAGAQTITLTFSPKTPIGATDWSFSAGGELRYQTYAPKYSAWEGTTFGRVALNHANRGGDFTYALNLGDDFAGVLYLGLYGTHGSLNYNIAVPGNAVAEPQPAPVPLPAGAALLPAGVAALALLRRRRKAR</sequence>
<proteinExistence type="predicted"/>
<keyword evidence="1" id="KW-0812">Transmembrane</keyword>
<protein>
    <recommendedName>
        <fullName evidence="5">PEP-CTERM protein-sorting domain-containing protein</fullName>
    </recommendedName>
</protein>
<evidence type="ECO:0008006" key="5">
    <source>
        <dbReference type="Google" id="ProtNLM"/>
    </source>
</evidence>
<evidence type="ECO:0000256" key="2">
    <source>
        <dbReference type="SAM" id="SignalP"/>
    </source>
</evidence>
<feature type="transmembrane region" description="Helical" evidence="1">
    <location>
        <begin position="172"/>
        <end position="191"/>
    </location>
</feature>
<keyword evidence="1" id="KW-0472">Membrane</keyword>
<name>A0A447IKL1_9RHOB</name>
<keyword evidence="2" id="KW-0732">Signal</keyword>
<dbReference type="RefSeq" id="WP_126153705.1">
    <property type="nucleotide sequence ID" value="NZ_UZWE01000024.1"/>
</dbReference>
<dbReference type="OrthoDB" id="7869561at2"/>
<gene>
    <name evidence="3" type="ORF">PARHAE_01209</name>
</gene>
<dbReference type="Proteomes" id="UP000270743">
    <property type="component" value="Unassembled WGS sequence"/>
</dbReference>
<dbReference type="EMBL" id="UZWE01000024">
    <property type="protein sequence ID" value="VDS08028.1"/>
    <property type="molecule type" value="Genomic_DNA"/>
</dbReference>
<feature type="chain" id="PRO_5019474038" description="PEP-CTERM protein-sorting domain-containing protein" evidence="2">
    <location>
        <begin position="21"/>
        <end position="198"/>
    </location>
</feature>
<feature type="signal peptide" evidence="2">
    <location>
        <begin position="1"/>
        <end position="20"/>
    </location>
</feature>
<reference evidence="3 4" key="1">
    <citation type="submission" date="2018-12" db="EMBL/GenBank/DDBJ databases">
        <authorList>
            <person name="Criscuolo A."/>
        </authorList>
    </citation>
    <scope>NUCLEOTIDE SEQUENCE [LARGE SCALE GENOMIC DNA]</scope>
    <source>
        <strain evidence="3">ACIP1116241</strain>
    </source>
</reference>